<organism evidence="3 4">
    <name type="scientific">Metapseudomonas resinovorans NBRC 106553</name>
    <dbReference type="NCBI Taxonomy" id="1245471"/>
    <lineage>
        <taxon>Bacteria</taxon>
        <taxon>Pseudomonadati</taxon>
        <taxon>Pseudomonadota</taxon>
        <taxon>Gammaproteobacteria</taxon>
        <taxon>Pseudomonadales</taxon>
        <taxon>Pseudomonadaceae</taxon>
        <taxon>Metapseudomonas</taxon>
    </lineage>
</organism>
<dbReference type="eggNOG" id="ENOG5032YK1">
    <property type="taxonomic scope" value="Bacteria"/>
</dbReference>
<feature type="domain" description="DUF6644" evidence="2">
    <location>
        <begin position="32"/>
        <end position="160"/>
    </location>
</feature>
<dbReference type="PATRIC" id="fig|1245471.3.peg.5200"/>
<dbReference type="KEGG" id="pre:PCA10_51230"/>
<name>S6AP51_METRE</name>
<dbReference type="Pfam" id="PF20349">
    <property type="entry name" value="DUF6644"/>
    <property type="match status" value="1"/>
</dbReference>
<proteinExistence type="predicted"/>
<reference evidence="3 4" key="1">
    <citation type="journal article" date="2013" name="Genome Announc.">
        <title>Complete Genome Sequence of the Carbazole Degrader Pseudomonas resinovorans Strain CA10 (NBRC 106553).</title>
        <authorList>
            <person name="Shintani M."/>
            <person name="Hosoyama A."/>
            <person name="Ohji S."/>
            <person name="Tsuchikane K."/>
            <person name="Takarada H."/>
            <person name="Yamazoe A."/>
            <person name="Fujita N."/>
            <person name="Nojiri H."/>
        </authorList>
    </citation>
    <scope>NUCLEOTIDE SEQUENCE [LARGE SCALE GENOMIC DNA]</scope>
    <source>
        <strain evidence="3 4">NBRC 106553</strain>
    </source>
</reference>
<accession>S6AP51</accession>
<gene>
    <name evidence="3" type="ORF">PCA10_51230</name>
</gene>
<evidence type="ECO:0000313" key="3">
    <source>
        <dbReference type="EMBL" id="BAN50855.1"/>
    </source>
</evidence>
<dbReference type="InterPro" id="IPR046586">
    <property type="entry name" value="DUF6644"/>
</dbReference>
<keyword evidence="1" id="KW-0472">Membrane</keyword>
<keyword evidence="4" id="KW-1185">Reference proteome</keyword>
<dbReference type="Proteomes" id="UP000015503">
    <property type="component" value="Chromosome"/>
</dbReference>
<feature type="transmembrane region" description="Helical" evidence="1">
    <location>
        <begin position="96"/>
        <end position="118"/>
    </location>
</feature>
<sequence>MVEFLLPWMQRLEGSAFGALMRSSELFYPAANLLHLAGLVMLLGAMLLLDLRLLGLAREVPVQAASRRLTPIGIAGLLLMLLTGFCLFAADAGPLLGNWLLQLKLLLVALGIINALLFRALWTASLEHWDLRPPLAGRLQVGLSILLWCGAMAAGRLLAYV</sequence>
<feature type="transmembrane region" description="Helical" evidence="1">
    <location>
        <begin position="139"/>
        <end position="159"/>
    </location>
</feature>
<evidence type="ECO:0000259" key="2">
    <source>
        <dbReference type="Pfam" id="PF20349"/>
    </source>
</evidence>
<keyword evidence="1" id="KW-0812">Transmembrane</keyword>
<feature type="transmembrane region" description="Helical" evidence="1">
    <location>
        <begin position="26"/>
        <end position="49"/>
    </location>
</feature>
<keyword evidence="1" id="KW-1133">Transmembrane helix</keyword>
<evidence type="ECO:0000256" key="1">
    <source>
        <dbReference type="SAM" id="Phobius"/>
    </source>
</evidence>
<dbReference type="EMBL" id="AP013068">
    <property type="protein sequence ID" value="BAN50855.1"/>
    <property type="molecule type" value="Genomic_DNA"/>
</dbReference>
<protein>
    <recommendedName>
        <fullName evidence="2">DUF6644 domain-containing protein</fullName>
    </recommendedName>
</protein>
<dbReference type="STRING" id="1245471.PCA10_51230"/>
<evidence type="ECO:0000313" key="4">
    <source>
        <dbReference type="Proteomes" id="UP000015503"/>
    </source>
</evidence>
<dbReference type="AlphaFoldDB" id="S6AP51"/>
<feature type="transmembrane region" description="Helical" evidence="1">
    <location>
        <begin position="69"/>
        <end position="90"/>
    </location>
</feature>
<dbReference type="HOGENOM" id="CLU_116250_1_0_6"/>